<evidence type="ECO:0000256" key="1">
    <source>
        <dbReference type="SAM" id="Phobius"/>
    </source>
</evidence>
<keyword evidence="1" id="KW-0472">Membrane</keyword>
<dbReference type="EMBL" id="PENI01000002">
    <property type="protein sequence ID" value="RMB86982.1"/>
    <property type="molecule type" value="Genomic_DNA"/>
</dbReference>
<keyword evidence="1" id="KW-1133">Transmembrane helix</keyword>
<sequence>MRPVRLWDTGFMTACTVLTLAGGWLVSATTGHIPAAGMARNFLGYLGLALLLRTFTSLHIAATSVTLFPIACAAFGVHHGTPARWAWPLHEPTPLPAFIAAVALGMAGLAAAALPVSAARPARPSEQ</sequence>
<proteinExistence type="predicted"/>
<keyword evidence="1" id="KW-0812">Transmembrane</keyword>
<accession>A0A3M0IEQ1</accession>
<keyword evidence="3" id="KW-1185">Reference proteome</keyword>
<dbReference type="Proteomes" id="UP000270471">
    <property type="component" value="Unassembled WGS sequence"/>
</dbReference>
<feature type="transmembrane region" description="Helical" evidence="1">
    <location>
        <begin position="97"/>
        <end position="119"/>
    </location>
</feature>
<comment type="caution">
    <text evidence="2">The sequence shown here is derived from an EMBL/GenBank/DDBJ whole genome shotgun (WGS) entry which is preliminary data.</text>
</comment>
<gene>
    <name evidence="2" type="ORF">CTZ28_03305</name>
</gene>
<reference evidence="2 3" key="1">
    <citation type="submission" date="2017-11" db="EMBL/GenBank/DDBJ databases">
        <title>Draft genome of actinobacteria isolated from guarana (Paullinia cupana (Mart.) Ducke.</title>
        <authorList>
            <person name="Siqueira K.A."/>
            <person name="Liotti R.G."/>
            <person name="Mendes T.A.O."/>
            <person name="Soares M.A."/>
        </authorList>
    </citation>
    <scope>NUCLEOTIDE SEQUENCE [LARGE SCALE GENOMIC DNA]</scope>
    <source>
        <strain evidence="2 3">193</strain>
    </source>
</reference>
<dbReference type="AlphaFoldDB" id="A0A3M0IEQ1"/>
<organism evidence="2 3">
    <name type="scientific">Streptomyces shenzhenensis</name>
    <dbReference type="NCBI Taxonomy" id="943815"/>
    <lineage>
        <taxon>Bacteria</taxon>
        <taxon>Bacillati</taxon>
        <taxon>Actinomycetota</taxon>
        <taxon>Actinomycetes</taxon>
        <taxon>Kitasatosporales</taxon>
        <taxon>Streptomycetaceae</taxon>
        <taxon>Streptomyces</taxon>
    </lineage>
</organism>
<protein>
    <submittedName>
        <fullName evidence="2">Uncharacterized protein</fullName>
    </submittedName>
</protein>
<feature type="transmembrane region" description="Helical" evidence="1">
    <location>
        <begin position="58"/>
        <end position="77"/>
    </location>
</feature>
<evidence type="ECO:0000313" key="2">
    <source>
        <dbReference type="EMBL" id="RMB86982.1"/>
    </source>
</evidence>
<feature type="transmembrane region" description="Helical" evidence="1">
    <location>
        <begin position="7"/>
        <end position="26"/>
    </location>
</feature>
<evidence type="ECO:0000313" key="3">
    <source>
        <dbReference type="Proteomes" id="UP000270471"/>
    </source>
</evidence>
<name>A0A3M0IEQ1_9ACTN</name>